<evidence type="ECO:0000256" key="1">
    <source>
        <dbReference type="SAM" id="Phobius"/>
    </source>
</evidence>
<reference evidence="3" key="1">
    <citation type="submission" date="2016-06" db="EMBL/GenBank/DDBJ databases">
        <authorList>
            <person name="Sutton G."/>
            <person name="Brinkac L."/>
            <person name="Sanka R."/>
            <person name="Adams M."/>
            <person name="Lau E."/>
            <person name="Sam S."/>
            <person name="Sreng N."/>
            <person name="Him V."/>
            <person name="Kerleguer A."/>
            <person name="Cheng S."/>
        </authorList>
    </citation>
    <scope>NUCLEOTIDE SEQUENCE [LARGE SCALE GENOMIC DNA]</scope>
    <source>
        <strain evidence="3">E1876</strain>
    </source>
</reference>
<feature type="transmembrane region" description="Helical" evidence="1">
    <location>
        <begin position="6"/>
        <end position="23"/>
    </location>
</feature>
<name>A0A1A2NSE0_MYCSD</name>
<dbReference type="Proteomes" id="UP000093943">
    <property type="component" value="Unassembled WGS sequence"/>
</dbReference>
<keyword evidence="1" id="KW-0812">Transmembrane</keyword>
<dbReference type="EMBL" id="LZKG01000085">
    <property type="protein sequence ID" value="OBI29567.1"/>
    <property type="molecule type" value="Genomic_DNA"/>
</dbReference>
<sequence>MVDVALTVILLACGYALWVRRHTWGSRWDANPSRVLVLIGCAGLLMSPVGTTRFDPLVHQVLGLWNVAGMLAVLCMFCAVLVMFEHLATRLTDDDQARLLGHRHVTTPLKVILPLVVVVFCVADWGQPEHFDVFAPRGPWFGVYWALVAAVALYLFGFTARVLLILRSDPRSRPAIDLYLVWATFKPAAILVQLTSVLVGSGVTLPSWICAGVSATAFVYASALSWRTRTDWFKPARPRFPEVAGD</sequence>
<gene>
    <name evidence="2" type="ORF">A5710_21550</name>
</gene>
<keyword evidence="1" id="KW-0472">Membrane</keyword>
<feature type="transmembrane region" description="Helical" evidence="1">
    <location>
        <begin position="105"/>
        <end position="123"/>
    </location>
</feature>
<evidence type="ECO:0000313" key="3">
    <source>
        <dbReference type="Proteomes" id="UP000093943"/>
    </source>
</evidence>
<keyword evidence="1" id="KW-1133">Transmembrane helix</keyword>
<dbReference type="RefSeq" id="WP_064922019.1">
    <property type="nucleotide sequence ID" value="NZ_LZJK01000083.1"/>
</dbReference>
<evidence type="ECO:0008006" key="4">
    <source>
        <dbReference type="Google" id="ProtNLM"/>
    </source>
</evidence>
<accession>A0A1A2NSE0</accession>
<comment type="caution">
    <text evidence="2">The sequence shown here is derived from an EMBL/GenBank/DDBJ whole genome shotgun (WGS) entry which is preliminary data.</text>
</comment>
<dbReference type="OrthoDB" id="4761290at2"/>
<feature type="transmembrane region" description="Helical" evidence="1">
    <location>
        <begin position="178"/>
        <end position="199"/>
    </location>
</feature>
<dbReference type="AlphaFoldDB" id="A0A1A2NSE0"/>
<feature type="transmembrane region" description="Helical" evidence="1">
    <location>
        <begin position="63"/>
        <end position="84"/>
    </location>
</feature>
<protein>
    <recommendedName>
        <fullName evidence="4">GP55 protein</fullName>
    </recommendedName>
</protein>
<feature type="transmembrane region" description="Helical" evidence="1">
    <location>
        <begin position="143"/>
        <end position="166"/>
    </location>
</feature>
<organism evidence="2 3">
    <name type="scientific">Mycolicibacter sinensis (strain JDM601)</name>
    <name type="common">Mycobacterium sinense</name>
    <dbReference type="NCBI Taxonomy" id="875328"/>
    <lineage>
        <taxon>Bacteria</taxon>
        <taxon>Bacillati</taxon>
        <taxon>Actinomycetota</taxon>
        <taxon>Actinomycetes</taxon>
        <taxon>Mycobacteriales</taxon>
        <taxon>Mycobacteriaceae</taxon>
        <taxon>Mycolicibacter</taxon>
    </lineage>
</organism>
<feature type="transmembrane region" description="Helical" evidence="1">
    <location>
        <begin position="205"/>
        <end position="226"/>
    </location>
</feature>
<evidence type="ECO:0000313" key="2">
    <source>
        <dbReference type="EMBL" id="OBI29567.1"/>
    </source>
</evidence>
<proteinExistence type="predicted"/>
<feature type="transmembrane region" description="Helical" evidence="1">
    <location>
        <begin position="35"/>
        <end position="51"/>
    </location>
</feature>